<name>A0ABV3X6I0_9FIRM</name>
<dbReference type="PANTHER" id="PTHR40661:SF3">
    <property type="entry name" value="FELS-1 PROPHAGE TRANSCRIPTIONAL REGULATOR"/>
    <property type="match status" value="1"/>
</dbReference>
<comment type="caution">
    <text evidence="5">The sequence shown here is derived from an EMBL/GenBank/DDBJ whole genome shotgun (WGS) entry which is preliminary data.</text>
</comment>
<dbReference type="InterPro" id="IPR015927">
    <property type="entry name" value="Peptidase_S24_S26A/B/C"/>
</dbReference>
<dbReference type="SUPFAM" id="SSF47413">
    <property type="entry name" value="lambda repressor-like DNA-binding domains"/>
    <property type="match status" value="1"/>
</dbReference>
<organism evidence="5 6">
    <name type="scientific">Selenomonas sputigena</name>
    <dbReference type="NCBI Taxonomy" id="69823"/>
    <lineage>
        <taxon>Bacteria</taxon>
        <taxon>Bacillati</taxon>
        <taxon>Bacillota</taxon>
        <taxon>Negativicutes</taxon>
        <taxon>Selenomonadales</taxon>
        <taxon>Selenomonadaceae</taxon>
        <taxon>Selenomonas</taxon>
    </lineage>
</organism>
<dbReference type="InterPro" id="IPR001387">
    <property type="entry name" value="Cro/C1-type_HTH"/>
</dbReference>
<dbReference type="InterPro" id="IPR010982">
    <property type="entry name" value="Lambda_DNA-bd_dom_sf"/>
</dbReference>
<keyword evidence="3" id="KW-0804">Transcription</keyword>
<dbReference type="CDD" id="cd06529">
    <property type="entry name" value="S24_LexA-like"/>
    <property type="match status" value="1"/>
</dbReference>
<proteinExistence type="predicted"/>
<dbReference type="InterPro" id="IPR039418">
    <property type="entry name" value="LexA-like"/>
</dbReference>
<dbReference type="SMART" id="SM00530">
    <property type="entry name" value="HTH_XRE"/>
    <property type="match status" value="1"/>
</dbReference>
<evidence type="ECO:0000256" key="1">
    <source>
        <dbReference type="ARBA" id="ARBA00023015"/>
    </source>
</evidence>
<dbReference type="Pfam" id="PF01381">
    <property type="entry name" value="HTH_3"/>
    <property type="match status" value="1"/>
</dbReference>
<accession>A0ABV3X6I0</accession>
<evidence type="ECO:0000256" key="3">
    <source>
        <dbReference type="ARBA" id="ARBA00023163"/>
    </source>
</evidence>
<dbReference type="InterPro" id="IPR036286">
    <property type="entry name" value="LexA/Signal_pep-like_sf"/>
</dbReference>
<dbReference type="CDD" id="cd00093">
    <property type="entry name" value="HTH_XRE"/>
    <property type="match status" value="1"/>
</dbReference>
<sequence>MSLSDKTLKARDLFSERLRKMLKEHDLNQNELAKILNVSESTVGKWVLGKSMPRTMGLIQQIADYFDVGKSYFLEDNPSEEPSALPSAPYRYVPASVAAGSLTTIEGLTALPLVTVPDCMLGRYARNKNILLMPVNGESMNNVIRNGAIIAVLTKIELSQIKNGDIVVVSNNGDYTVKRFFNDKEHQEFIFRPDSSDMSYRDIVFSYRDCEDLQLVGKVVMYNVTL</sequence>
<keyword evidence="6" id="KW-1185">Reference proteome</keyword>
<dbReference type="Pfam" id="PF00717">
    <property type="entry name" value="Peptidase_S24"/>
    <property type="match status" value="1"/>
</dbReference>
<dbReference type="Gene3D" id="2.10.109.10">
    <property type="entry name" value="Umud Fragment, subunit A"/>
    <property type="match status" value="1"/>
</dbReference>
<protein>
    <submittedName>
        <fullName evidence="5">XRE family transcriptional regulator</fullName>
    </submittedName>
</protein>
<dbReference type="RefSeq" id="WP_368847539.1">
    <property type="nucleotide sequence ID" value="NZ_CP194411.1"/>
</dbReference>
<dbReference type="PANTHER" id="PTHR40661">
    <property type="match status" value="1"/>
</dbReference>
<feature type="domain" description="HTH cro/C1-type" evidence="4">
    <location>
        <begin position="18"/>
        <end position="73"/>
    </location>
</feature>
<dbReference type="EMBL" id="JARVLH010000006">
    <property type="protein sequence ID" value="MEX5285813.1"/>
    <property type="molecule type" value="Genomic_DNA"/>
</dbReference>
<evidence type="ECO:0000313" key="5">
    <source>
        <dbReference type="EMBL" id="MEX5285813.1"/>
    </source>
</evidence>
<evidence type="ECO:0000256" key="2">
    <source>
        <dbReference type="ARBA" id="ARBA00023125"/>
    </source>
</evidence>
<dbReference type="Proteomes" id="UP001559623">
    <property type="component" value="Unassembled WGS sequence"/>
</dbReference>
<evidence type="ECO:0000259" key="4">
    <source>
        <dbReference type="PROSITE" id="PS50943"/>
    </source>
</evidence>
<keyword evidence="2" id="KW-0238">DNA-binding</keyword>
<evidence type="ECO:0000313" key="6">
    <source>
        <dbReference type="Proteomes" id="UP001559623"/>
    </source>
</evidence>
<dbReference type="PROSITE" id="PS50943">
    <property type="entry name" value="HTH_CROC1"/>
    <property type="match status" value="1"/>
</dbReference>
<dbReference type="Gene3D" id="1.10.260.40">
    <property type="entry name" value="lambda repressor-like DNA-binding domains"/>
    <property type="match status" value="1"/>
</dbReference>
<keyword evidence="1" id="KW-0805">Transcription regulation</keyword>
<dbReference type="SUPFAM" id="SSF51306">
    <property type="entry name" value="LexA/Signal peptidase"/>
    <property type="match status" value="1"/>
</dbReference>
<reference evidence="5 6" key="1">
    <citation type="submission" date="2023-04" db="EMBL/GenBank/DDBJ databases">
        <title>Genome Sequence of Selenomonas sputigena ATCC 33150.</title>
        <authorList>
            <person name="Miller D.P."/>
            <person name="Anvari S."/>
            <person name="Polson S.W."/>
            <person name="Macdonald M."/>
            <person name="Mcdowell J.V."/>
        </authorList>
    </citation>
    <scope>NUCLEOTIDE SEQUENCE [LARGE SCALE GENOMIC DNA]</scope>
    <source>
        <strain evidence="5 6">ATCC 33150</strain>
    </source>
</reference>
<gene>
    <name evidence="5" type="ORF">QCO44_09235</name>
</gene>